<organism evidence="2 3">
    <name type="scientific">Paraburkholderia diazotrophica</name>
    <dbReference type="NCBI Taxonomy" id="667676"/>
    <lineage>
        <taxon>Bacteria</taxon>
        <taxon>Pseudomonadati</taxon>
        <taxon>Pseudomonadota</taxon>
        <taxon>Betaproteobacteria</taxon>
        <taxon>Burkholderiales</taxon>
        <taxon>Burkholderiaceae</taxon>
        <taxon>Paraburkholderia</taxon>
    </lineage>
</organism>
<dbReference type="RefSeq" id="WP_245763440.1">
    <property type="nucleotide sequence ID" value="NZ_FNYE01000035.1"/>
</dbReference>
<accession>A0A1H7E1F6</accession>
<dbReference type="Proteomes" id="UP000198866">
    <property type="component" value="Unassembled WGS sequence"/>
</dbReference>
<protein>
    <submittedName>
        <fullName evidence="2">Uncharacterized protein</fullName>
    </submittedName>
</protein>
<gene>
    <name evidence="2" type="ORF">SAMN05192539_10356</name>
</gene>
<dbReference type="EMBL" id="FNYE01000035">
    <property type="protein sequence ID" value="SEK05380.1"/>
    <property type="molecule type" value="Genomic_DNA"/>
</dbReference>
<reference evidence="3" key="1">
    <citation type="submission" date="2016-10" db="EMBL/GenBank/DDBJ databases">
        <authorList>
            <person name="Varghese N."/>
            <person name="Submissions S."/>
        </authorList>
    </citation>
    <scope>NUCLEOTIDE SEQUENCE [LARGE SCALE GENOMIC DNA]</scope>
    <source>
        <strain evidence="3">LMG 26031</strain>
    </source>
</reference>
<keyword evidence="1" id="KW-1133">Transmembrane helix</keyword>
<proteinExistence type="predicted"/>
<keyword evidence="3" id="KW-1185">Reference proteome</keyword>
<dbReference type="AlphaFoldDB" id="A0A1H7E1F6"/>
<keyword evidence="1" id="KW-0812">Transmembrane</keyword>
<evidence type="ECO:0000313" key="3">
    <source>
        <dbReference type="Proteomes" id="UP000198866"/>
    </source>
</evidence>
<evidence type="ECO:0000256" key="1">
    <source>
        <dbReference type="SAM" id="Phobius"/>
    </source>
</evidence>
<feature type="transmembrane region" description="Helical" evidence="1">
    <location>
        <begin position="20"/>
        <end position="46"/>
    </location>
</feature>
<sequence length="61" mass="6621">MTLFDYLPANRPQLLQLTLQHAWLVSLAVGCAIIAGVPIGVADLLLQLLQRVLTPKGVQQT</sequence>
<dbReference type="STRING" id="667676.SAMN05192539_10356"/>
<evidence type="ECO:0000313" key="2">
    <source>
        <dbReference type="EMBL" id="SEK05380.1"/>
    </source>
</evidence>
<keyword evidence="1" id="KW-0472">Membrane</keyword>
<name>A0A1H7E1F6_9BURK</name>